<dbReference type="Proteomes" id="UP000628854">
    <property type="component" value="Unassembled WGS sequence"/>
</dbReference>
<evidence type="ECO:0000256" key="1">
    <source>
        <dbReference type="SAM" id="Phobius"/>
    </source>
</evidence>
<proteinExistence type="predicted"/>
<gene>
    <name evidence="2" type="ORF">GCM10011503_21430</name>
</gene>
<evidence type="ECO:0000313" key="2">
    <source>
        <dbReference type="EMBL" id="GGB72480.1"/>
    </source>
</evidence>
<evidence type="ECO:0000313" key="3">
    <source>
        <dbReference type="Proteomes" id="UP000628854"/>
    </source>
</evidence>
<dbReference type="EMBL" id="BMKF01000002">
    <property type="protein sequence ID" value="GGB72480.1"/>
    <property type="molecule type" value="Genomic_DNA"/>
</dbReference>
<keyword evidence="1" id="KW-0812">Transmembrane</keyword>
<keyword evidence="1" id="KW-0472">Membrane</keyword>
<name>A0ABQ1JRI7_9PROT</name>
<keyword evidence="1" id="KW-1133">Transmembrane helix</keyword>
<comment type="caution">
    <text evidence="2">The sequence shown here is derived from an EMBL/GenBank/DDBJ whole genome shotgun (WGS) entry which is preliminary data.</text>
</comment>
<dbReference type="RefSeq" id="WP_158084536.1">
    <property type="nucleotide sequence ID" value="NZ_BMKF01000002.1"/>
</dbReference>
<accession>A0ABQ1JRI7</accession>
<keyword evidence="3" id="KW-1185">Reference proteome</keyword>
<reference evidence="3" key="1">
    <citation type="journal article" date="2019" name="Int. J. Syst. Evol. Microbiol.">
        <title>The Global Catalogue of Microorganisms (GCM) 10K type strain sequencing project: providing services to taxonomists for standard genome sequencing and annotation.</title>
        <authorList>
            <consortium name="The Broad Institute Genomics Platform"/>
            <consortium name="The Broad Institute Genome Sequencing Center for Infectious Disease"/>
            <person name="Wu L."/>
            <person name="Ma J."/>
        </authorList>
    </citation>
    <scope>NUCLEOTIDE SEQUENCE [LARGE SCALE GENOMIC DNA]</scope>
    <source>
        <strain evidence="3">CGMCC 1.15928</strain>
    </source>
</reference>
<feature type="transmembrane region" description="Helical" evidence="1">
    <location>
        <begin position="20"/>
        <end position="43"/>
    </location>
</feature>
<protein>
    <submittedName>
        <fullName evidence="2">Uncharacterized protein</fullName>
    </submittedName>
</protein>
<sequence length="51" mass="5148">MGHKGGPMKKDEKTMNTGSILAKSASLVVLGVIAAVTLIMAFAPAGSIYNG</sequence>
<organism evidence="2 3">
    <name type="scientific">Henriciella pelagia</name>
    <dbReference type="NCBI Taxonomy" id="1977912"/>
    <lineage>
        <taxon>Bacteria</taxon>
        <taxon>Pseudomonadati</taxon>
        <taxon>Pseudomonadota</taxon>
        <taxon>Alphaproteobacteria</taxon>
        <taxon>Hyphomonadales</taxon>
        <taxon>Hyphomonadaceae</taxon>
        <taxon>Henriciella</taxon>
    </lineage>
</organism>